<name>A0A6V7WMR0_MELEN</name>
<dbReference type="OrthoDB" id="196131at2759"/>
<dbReference type="SUPFAM" id="SSF52540">
    <property type="entry name" value="P-loop containing nucleoside triphosphate hydrolases"/>
    <property type="match status" value="1"/>
</dbReference>
<dbReference type="Gene3D" id="3.40.50.300">
    <property type="entry name" value="P-loop containing nucleotide triphosphate hydrolases"/>
    <property type="match status" value="1"/>
</dbReference>
<dbReference type="Pfam" id="PF00271">
    <property type="entry name" value="Helicase_C"/>
    <property type="match status" value="1"/>
</dbReference>
<gene>
    <name evidence="3" type="ORF">MENT_LOCUS40907</name>
</gene>
<dbReference type="EMBL" id="CAJEWN010000683">
    <property type="protein sequence ID" value="CAD2188267.1"/>
    <property type="molecule type" value="Genomic_DNA"/>
</dbReference>
<evidence type="ECO:0000313" key="3">
    <source>
        <dbReference type="EMBL" id="CAD2188267.1"/>
    </source>
</evidence>
<accession>A0A6V7WMR0</accession>
<sequence length="221" mass="25807">MRRKLMKKNKNRIEEVLKGNNSKKVVMSYSGIYFLEGRGWLLYCCVCVDRHKIKKSFHTIGCRAQFYYERRRMFKCSRDGQLWLTKPFPGSVFREIIVVLRSIGEDVSDIKYVINYDYPNNSEDYVHRIGRTGRQDKTGTSYTFFTQNNSPKARDLIKVLEEAKQVVPPRLHELAESAFGKEKGKRRWRQTEGEGSTPPINMKKSNDEGFSADNGFPEALW</sequence>
<feature type="domain" description="Helicase C-terminal" evidence="2">
    <location>
        <begin position="12"/>
        <end position="175"/>
    </location>
</feature>
<dbReference type="AlphaFoldDB" id="A0A6V7WMR0"/>
<dbReference type="Proteomes" id="UP000580250">
    <property type="component" value="Unassembled WGS sequence"/>
</dbReference>
<evidence type="ECO:0000256" key="1">
    <source>
        <dbReference type="SAM" id="MobiDB-lite"/>
    </source>
</evidence>
<dbReference type="InterPro" id="IPR027417">
    <property type="entry name" value="P-loop_NTPase"/>
</dbReference>
<protein>
    <recommendedName>
        <fullName evidence="2">Helicase C-terminal domain-containing protein</fullName>
    </recommendedName>
</protein>
<evidence type="ECO:0000313" key="4">
    <source>
        <dbReference type="Proteomes" id="UP000580250"/>
    </source>
</evidence>
<organism evidence="3 4">
    <name type="scientific">Meloidogyne enterolobii</name>
    <name type="common">Root-knot nematode worm</name>
    <name type="synonym">Meloidogyne mayaguensis</name>
    <dbReference type="NCBI Taxonomy" id="390850"/>
    <lineage>
        <taxon>Eukaryota</taxon>
        <taxon>Metazoa</taxon>
        <taxon>Ecdysozoa</taxon>
        <taxon>Nematoda</taxon>
        <taxon>Chromadorea</taxon>
        <taxon>Rhabditida</taxon>
        <taxon>Tylenchina</taxon>
        <taxon>Tylenchomorpha</taxon>
        <taxon>Tylenchoidea</taxon>
        <taxon>Meloidogynidae</taxon>
        <taxon>Meloidogyninae</taxon>
        <taxon>Meloidogyne</taxon>
    </lineage>
</organism>
<proteinExistence type="predicted"/>
<dbReference type="SMART" id="SM00490">
    <property type="entry name" value="HELICc"/>
    <property type="match status" value="1"/>
</dbReference>
<comment type="caution">
    <text evidence="3">The sequence shown here is derived from an EMBL/GenBank/DDBJ whole genome shotgun (WGS) entry which is preliminary data.</text>
</comment>
<dbReference type="InterPro" id="IPR001650">
    <property type="entry name" value="Helicase_C-like"/>
</dbReference>
<evidence type="ECO:0000259" key="2">
    <source>
        <dbReference type="PROSITE" id="PS51194"/>
    </source>
</evidence>
<dbReference type="PANTHER" id="PTHR47958">
    <property type="entry name" value="ATP-DEPENDENT RNA HELICASE DBP3"/>
    <property type="match status" value="1"/>
</dbReference>
<reference evidence="3 4" key="1">
    <citation type="submission" date="2020-08" db="EMBL/GenBank/DDBJ databases">
        <authorList>
            <person name="Koutsovoulos G."/>
            <person name="Danchin GJ E."/>
        </authorList>
    </citation>
    <scope>NUCLEOTIDE SEQUENCE [LARGE SCALE GENOMIC DNA]</scope>
</reference>
<feature type="region of interest" description="Disordered" evidence="1">
    <location>
        <begin position="181"/>
        <end position="221"/>
    </location>
</feature>
<dbReference type="PROSITE" id="PS51194">
    <property type="entry name" value="HELICASE_CTER"/>
    <property type="match status" value="1"/>
</dbReference>